<accession>A0ABQ3JBV9</accession>
<dbReference type="Proteomes" id="UP000605897">
    <property type="component" value="Unassembled WGS sequence"/>
</dbReference>
<reference evidence="3" key="1">
    <citation type="journal article" date="2019" name="Int. J. Syst. Evol. Microbiol.">
        <title>The Global Catalogue of Microorganisms (GCM) 10K type strain sequencing project: providing services to taxonomists for standard genome sequencing and annotation.</title>
        <authorList>
            <consortium name="The Broad Institute Genomics Platform"/>
            <consortium name="The Broad Institute Genome Sequencing Center for Infectious Disease"/>
            <person name="Wu L."/>
            <person name="Ma J."/>
        </authorList>
    </citation>
    <scope>NUCLEOTIDE SEQUENCE [LARGE SCALE GENOMIC DNA]</scope>
    <source>
        <strain evidence="3">CGMCC 4.7677</strain>
    </source>
</reference>
<proteinExistence type="predicted"/>
<keyword evidence="3" id="KW-1185">Reference proteome</keyword>
<evidence type="ECO:0000256" key="1">
    <source>
        <dbReference type="SAM" id="MobiDB-lite"/>
    </source>
</evidence>
<organism evidence="2 3">
    <name type="scientific">Amycolatopsis deserti</name>
    <dbReference type="NCBI Taxonomy" id="185696"/>
    <lineage>
        <taxon>Bacteria</taxon>
        <taxon>Bacillati</taxon>
        <taxon>Actinomycetota</taxon>
        <taxon>Actinomycetes</taxon>
        <taxon>Pseudonocardiales</taxon>
        <taxon>Pseudonocardiaceae</taxon>
        <taxon>Amycolatopsis</taxon>
    </lineage>
</organism>
<sequence>MSAMTEVPQPETAFDEVLNAFAELGNDADPTRVELVTSEILGEWWEADDDLAAGLIDLAADTAEPERLVAPLAALRVLATDEDQREAAALALEKFGLPEPAWAARLNQVTPGQCWRTTDVYGDESSVLVSFGDHGLVVSINYGSFGGWVTDAAIVESPQDVLAELRAVGESAEIAPEQAHEVIADAFAGTEWQAEPEVGEDFVRFRALALARLRTLPEPAEVEEPEPLTVEEQAEIIDSFFAAAGDEVGDTEDARVVALRLIEFGLEHDARQPLRVGPAKLESFVDFVDDGQIELTDEQDAAMAALLPVWARVFGDRQGLPEDALTALVEAVEDRLDDRDPEEESSLDAYLTGSEDLTPEDVQDLLERRQFALPSLTVETEDDEVELDPSDPEQRRMLVLSEFAAEFDDEESELRAVALTTVVDQLWEGEPAETWIAAQRLTESGLERDEVLAELTAVLEEHLTYDEDGELEFDLDDYVAALDELDPGAEDE</sequence>
<evidence type="ECO:0000313" key="3">
    <source>
        <dbReference type="Proteomes" id="UP000605897"/>
    </source>
</evidence>
<name>A0ABQ3JBV9_9PSEU</name>
<gene>
    <name evidence="2" type="ORF">GCM10017786_48330</name>
</gene>
<comment type="caution">
    <text evidence="2">The sequence shown here is derived from an EMBL/GenBank/DDBJ whole genome shotgun (WGS) entry which is preliminary data.</text>
</comment>
<feature type="region of interest" description="Disordered" evidence="1">
    <location>
        <begin position="334"/>
        <end position="356"/>
    </location>
</feature>
<dbReference type="EMBL" id="BNAU01000006">
    <property type="protein sequence ID" value="GHF09161.1"/>
    <property type="molecule type" value="Genomic_DNA"/>
</dbReference>
<protein>
    <submittedName>
        <fullName evidence="2">Uncharacterized protein</fullName>
    </submittedName>
</protein>
<evidence type="ECO:0000313" key="2">
    <source>
        <dbReference type="EMBL" id="GHF09161.1"/>
    </source>
</evidence>